<evidence type="ECO:0000259" key="4">
    <source>
        <dbReference type="PROSITE" id="PS50041"/>
    </source>
</evidence>
<evidence type="ECO:0000313" key="5">
    <source>
        <dbReference type="Proteomes" id="UP001652624"/>
    </source>
</evidence>
<evidence type="ECO:0000313" key="6">
    <source>
        <dbReference type="RefSeq" id="XP_060049487.1"/>
    </source>
</evidence>
<dbReference type="GeneID" id="107522149"/>
<keyword evidence="5" id="KW-1185">Reference proteome</keyword>
<dbReference type="InterPro" id="IPR001304">
    <property type="entry name" value="C-type_lectin-like"/>
</dbReference>
<gene>
    <name evidence="6" type="primary">LOC107522149</name>
</gene>
<dbReference type="Gene3D" id="3.10.100.10">
    <property type="entry name" value="Mannose-Binding Protein A, subunit A"/>
    <property type="match status" value="1"/>
</dbReference>
<dbReference type="SMART" id="SM00034">
    <property type="entry name" value="CLECT"/>
    <property type="match status" value="1"/>
</dbReference>
<evidence type="ECO:0000256" key="3">
    <source>
        <dbReference type="ARBA" id="ARBA00023180"/>
    </source>
</evidence>
<organism evidence="5 6">
    <name type="scientific">Erinaceus europaeus</name>
    <name type="common">Western European hedgehog</name>
    <dbReference type="NCBI Taxonomy" id="9365"/>
    <lineage>
        <taxon>Eukaryota</taxon>
        <taxon>Metazoa</taxon>
        <taxon>Chordata</taxon>
        <taxon>Craniata</taxon>
        <taxon>Vertebrata</taxon>
        <taxon>Euteleostomi</taxon>
        <taxon>Mammalia</taxon>
        <taxon>Eutheria</taxon>
        <taxon>Laurasiatheria</taxon>
        <taxon>Eulipotyphla</taxon>
        <taxon>Erinaceidae</taxon>
        <taxon>Erinaceinae</taxon>
        <taxon>Erinaceus</taxon>
    </lineage>
</organism>
<name>A0ABM3XL01_ERIEU</name>
<dbReference type="RefSeq" id="XP_060049487.1">
    <property type="nucleotide sequence ID" value="XM_060193504.1"/>
</dbReference>
<keyword evidence="2" id="KW-1015">Disulfide bond</keyword>
<dbReference type="Pfam" id="PF00059">
    <property type="entry name" value="Lectin_C"/>
    <property type="match status" value="1"/>
</dbReference>
<dbReference type="InterPro" id="IPR052309">
    <property type="entry name" value="C-type_Lectin_Domain_Fam1"/>
</dbReference>
<protein>
    <submittedName>
        <fullName evidence="6">Natural killer cells antigen CD94-like</fullName>
    </submittedName>
</protein>
<dbReference type="PROSITE" id="PS50041">
    <property type="entry name" value="C_TYPE_LECTIN_2"/>
    <property type="match status" value="1"/>
</dbReference>
<feature type="domain" description="C-type lectin" evidence="4">
    <location>
        <begin position="92"/>
        <end position="199"/>
    </location>
</feature>
<proteinExistence type="predicted"/>
<dbReference type="SUPFAM" id="SSF56436">
    <property type="entry name" value="C-type lectin-like"/>
    <property type="match status" value="1"/>
</dbReference>
<dbReference type="InterPro" id="IPR016187">
    <property type="entry name" value="CTDL_fold"/>
</dbReference>
<evidence type="ECO:0000256" key="1">
    <source>
        <dbReference type="ARBA" id="ARBA00022734"/>
    </source>
</evidence>
<dbReference type="PANTHER" id="PTHR46490">
    <property type="entry name" value="C-TYPE LECTIN DOMAIN FAMILY 12 MEMBER A-RELATED"/>
    <property type="match status" value="1"/>
</dbReference>
<dbReference type="PANTHER" id="PTHR46490:SF3">
    <property type="entry name" value="C-TYPE LECTIN DOMAIN-CONTAINING PROTEIN"/>
    <property type="match status" value="1"/>
</dbReference>
<accession>A0ABM3XL01</accession>
<keyword evidence="3" id="KW-0325">Glycoprotein</keyword>
<dbReference type="InterPro" id="IPR016186">
    <property type="entry name" value="C-type_lectin-like/link_sf"/>
</dbReference>
<dbReference type="Proteomes" id="UP001652624">
    <property type="component" value="Chromosome 7"/>
</dbReference>
<evidence type="ECO:0000256" key="2">
    <source>
        <dbReference type="ARBA" id="ARBA00023157"/>
    </source>
</evidence>
<reference evidence="6" key="1">
    <citation type="submission" date="2025-08" db="UniProtKB">
        <authorList>
            <consortium name="RefSeq"/>
        </authorList>
    </citation>
    <scope>IDENTIFICATION</scope>
</reference>
<sequence length="203" mass="23774">MYFFYTCLKKFLFLDFESLQASDRAVKNVNQRIESLPKIEAKFNEIQNVLEENKETLRWLQNQNEYLTESLHELRIKQGDKCELPLHTPVQHRGFCYFRTLKMNSWRNCSHLCDSLNATFLMTERNKSMIIMNLLAVNHTWIGLSYKKEKSKWMWEDGSLPSSDMSSLEPSLDISKCAYVMEHTTKTADCSQSFSCACVKKAL</sequence>
<keyword evidence="1" id="KW-0430">Lectin</keyword>